<dbReference type="EMBL" id="WTPW01001096">
    <property type="protein sequence ID" value="KAF0457454.1"/>
    <property type="molecule type" value="Genomic_DNA"/>
</dbReference>
<feature type="region of interest" description="Disordered" evidence="2">
    <location>
        <begin position="138"/>
        <end position="218"/>
    </location>
</feature>
<feature type="compositionally biased region" description="Polar residues" evidence="2">
    <location>
        <begin position="207"/>
        <end position="218"/>
    </location>
</feature>
<reference evidence="5 6" key="1">
    <citation type="journal article" date="2019" name="Environ. Microbiol.">
        <title>At the nexus of three kingdoms: the genome of the mycorrhizal fungus Gigaspora margarita provides insights into plant, endobacterial and fungal interactions.</title>
        <authorList>
            <person name="Venice F."/>
            <person name="Ghignone S."/>
            <person name="Salvioli di Fossalunga A."/>
            <person name="Amselem J."/>
            <person name="Novero M."/>
            <person name="Xianan X."/>
            <person name="Sedzielewska Toro K."/>
            <person name="Morin E."/>
            <person name="Lipzen A."/>
            <person name="Grigoriev I.V."/>
            <person name="Henrissat B."/>
            <person name="Martin F.M."/>
            <person name="Bonfante P."/>
        </authorList>
    </citation>
    <scope>NUCLEOTIDE SEQUENCE [LARGE SCALE GENOMIC DNA]</scope>
    <source>
        <strain evidence="5 6">BEG34</strain>
    </source>
</reference>
<evidence type="ECO:0000256" key="1">
    <source>
        <dbReference type="ARBA" id="ARBA00022729"/>
    </source>
</evidence>
<evidence type="ECO:0000313" key="5">
    <source>
        <dbReference type="EMBL" id="KAF0457454.1"/>
    </source>
</evidence>
<feature type="chain" id="PRO_5034288435" description="Yeast cell wall synthesis Kre9/Knh1-like N-terminal domain-containing protein" evidence="3">
    <location>
        <begin position="20"/>
        <end position="243"/>
    </location>
</feature>
<protein>
    <recommendedName>
        <fullName evidence="4">Yeast cell wall synthesis Kre9/Knh1-like N-terminal domain-containing protein</fullName>
    </recommendedName>
</protein>
<dbReference type="InterPro" id="IPR045328">
    <property type="entry name" value="Kre9/Knh1"/>
</dbReference>
<evidence type="ECO:0000256" key="2">
    <source>
        <dbReference type="SAM" id="MobiDB-lite"/>
    </source>
</evidence>
<comment type="caution">
    <text evidence="5">The sequence shown here is derived from an EMBL/GenBank/DDBJ whole genome shotgun (WGS) entry which is preliminary data.</text>
</comment>
<dbReference type="GO" id="GO:0006078">
    <property type="term" value="P:(1-&gt;6)-beta-D-glucan biosynthetic process"/>
    <property type="evidence" value="ECO:0007669"/>
    <property type="project" value="InterPro"/>
</dbReference>
<dbReference type="OrthoDB" id="2432613at2759"/>
<keyword evidence="6" id="KW-1185">Reference proteome</keyword>
<dbReference type="GO" id="GO:0005576">
    <property type="term" value="C:extracellular region"/>
    <property type="evidence" value="ECO:0007669"/>
    <property type="project" value="TreeGrafter"/>
</dbReference>
<feature type="compositionally biased region" description="Low complexity" evidence="2">
    <location>
        <begin position="138"/>
        <end position="206"/>
    </location>
</feature>
<dbReference type="Proteomes" id="UP000439903">
    <property type="component" value="Unassembled WGS sequence"/>
</dbReference>
<name>A0A8H3XET7_GIGMA</name>
<feature type="signal peptide" evidence="3">
    <location>
        <begin position="1"/>
        <end position="19"/>
    </location>
</feature>
<evidence type="ECO:0000313" key="6">
    <source>
        <dbReference type="Proteomes" id="UP000439903"/>
    </source>
</evidence>
<dbReference type="GO" id="GO:0031505">
    <property type="term" value="P:fungal-type cell wall organization"/>
    <property type="evidence" value="ECO:0007669"/>
    <property type="project" value="TreeGrafter"/>
</dbReference>
<dbReference type="InterPro" id="IPR018466">
    <property type="entry name" value="Kre9/Knh1-like_N"/>
</dbReference>
<evidence type="ECO:0000259" key="4">
    <source>
        <dbReference type="Pfam" id="PF10342"/>
    </source>
</evidence>
<keyword evidence="1 3" id="KW-0732">Signal</keyword>
<accession>A0A8H3XET7</accession>
<organism evidence="5 6">
    <name type="scientific">Gigaspora margarita</name>
    <dbReference type="NCBI Taxonomy" id="4874"/>
    <lineage>
        <taxon>Eukaryota</taxon>
        <taxon>Fungi</taxon>
        <taxon>Fungi incertae sedis</taxon>
        <taxon>Mucoromycota</taxon>
        <taxon>Glomeromycotina</taxon>
        <taxon>Glomeromycetes</taxon>
        <taxon>Diversisporales</taxon>
        <taxon>Gigasporaceae</taxon>
        <taxon>Gigaspora</taxon>
    </lineage>
</organism>
<evidence type="ECO:0000256" key="3">
    <source>
        <dbReference type="SAM" id="SignalP"/>
    </source>
</evidence>
<proteinExistence type="predicted"/>
<dbReference type="Pfam" id="PF10342">
    <property type="entry name" value="Kre9_KNH"/>
    <property type="match status" value="1"/>
</dbReference>
<dbReference type="PANTHER" id="PTHR28154">
    <property type="entry name" value="CELL WALL SYNTHESIS PROTEIN KNH1-RELATED"/>
    <property type="match status" value="1"/>
</dbReference>
<gene>
    <name evidence="5" type="ORF">F8M41_001198</name>
</gene>
<feature type="domain" description="Yeast cell wall synthesis Kre9/Knh1-like N-terminal" evidence="4">
    <location>
        <begin position="26"/>
        <end position="119"/>
    </location>
</feature>
<sequence>MKLIGILFTTIFLVSLVQAGVKTLFPYASTPWTGGQNETIQIDDDGQQPPLNTLQGINCDLYVGNSQTQTLVKNIATGLSGTTTKIPFFVDPNLGPEASCYFIKYTSGSNIYYSGSFPIKGISGTIPGFDPSVCSANTTTNSTTASPASTPSPAAVVAATTPSAPASSAPASAAPASPSQASASKPSSPPSNASPAPKSNSSPTSTGSIKTPTPSSSSGDFNHPISNFAGLSLVIVAVAFTLL</sequence>
<dbReference type="GO" id="GO:0042546">
    <property type="term" value="P:cell wall biogenesis"/>
    <property type="evidence" value="ECO:0007669"/>
    <property type="project" value="InterPro"/>
</dbReference>
<dbReference type="AlphaFoldDB" id="A0A8H3XET7"/>
<dbReference type="PANTHER" id="PTHR28154:SF1">
    <property type="entry name" value="CELL WALL SYNTHESIS PROTEIN KNH1-RELATED"/>
    <property type="match status" value="1"/>
</dbReference>